<dbReference type="AlphaFoldDB" id="A0A2T5V4Y5"/>
<protein>
    <submittedName>
        <fullName evidence="1">Uncharacterized protein</fullName>
    </submittedName>
</protein>
<gene>
    <name evidence="1" type="ORF">C8N35_10994</name>
</gene>
<dbReference type="Proteomes" id="UP000244081">
    <property type="component" value="Unassembled WGS sequence"/>
</dbReference>
<dbReference type="EMBL" id="QAYG01000009">
    <property type="protein sequence ID" value="PTW58790.1"/>
    <property type="molecule type" value="Genomic_DNA"/>
</dbReference>
<dbReference type="OrthoDB" id="9151069at2"/>
<keyword evidence="2" id="KW-1185">Reference proteome</keyword>
<evidence type="ECO:0000313" key="1">
    <source>
        <dbReference type="EMBL" id="PTW58790.1"/>
    </source>
</evidence>
<comment type="caution">
    <text evidence="1">The sequence shown here is derived from an EMBL/GenBank/DDBJ whole genome shotgun (WGS) entry which is preliminary data.</text>
</comment>
<dbReference type="RefSeq" id="WP_107991320.1">
    <property type="nucleotide sequence ID" value="NZ_QAYG01000009.1"/>
</dbReference>
<proteinExistence type="predicted"/>
<reference evidence="1 2" key="1">
    <citation type="submission" date="2018-04" db="EMBL/GenBank/DDBJ databases">
        <title>Genomic Encyclopedia of Archaeal and Bacterial Type Strains, Phase II (KMG-II): from individual species to whole genera.</title>
        <authorList>
            <person name="Goeker M."/>
        </authorList>
    </citation>
    <scope>NUCLEOTIDE SEQUENCE [LARGE SCALE GENOMIC DNA]</scope>
    <source>
        <strain evidence="1 2">DSM 23382</strain>
    </source>
</reference>
<name>A0A2T5V4Y5_9HYPH</name>
<evidence type="ECO:0000313" key="2">
    <source>
        <dbReference type="Proteomes" id="UP000244081"/>
    </source>
</evidence>
<organism evidence="1 2">
    <name type="scientific">Breoghania corrubedonensis</name>
    <dbReference type="NCBI Taxonomy" id="665038"/>
    <lineage>
        <taxon>Bacteria</taxon>
        <taxon>Pseudomonadati</taxon>
        <taxon>Pseudomonadota</taxon>
        <taxon>Alphaproteobacteria</taxon>
        <taxon>Hyphomicrobiales</taxon>
        <taxon>Stappiaceae</taxon>
        <taxon>Breoghania</taxon>
    </lineage>
</organism>
<sequence length="279" mass="31961">MKTGFYPESGSAGKIPREIIYPGLDIPLLEWWDGIYDHVFVAFQPFYWLASETDGSRVSRRFDEETEQIDRTGYDAEKAKARGVPISWEDMRVAIAPECCMHSFYMAGWLLAALGMVRPTERSEIVRGLQVKISDYCELKDLYFPTDDNMSPVLEPVIFKFLSQLEKPEIEIYDEFRHNVFNEPLSVFAPAAPPYYLPEAITGTRPYAIHLPDPGVLMTWEFDSCDIKIAMTDRAWRMAQPEEYFEGFYADSEIYSDWPNTPAWLAPTPKPTPSTGSCS</sequence>
<accession>A0A2T5V4Y5</accession>